<dbReference type="Pfam" id="PF13954">
    <property type="entry name" value="PapC_N"/>
    <property type="match status" value="1"/>
</dbReference>
<keyword evidence="3 9" id="KW-0813">Transport</keyword>
<dbReference type="PROSITE" id="PS01151">
    <property type="entry name" value="FIMBRIAL_USHER"/>
    <property type="match status" value="1"/>
</dbReference>
<evidence type="ECO:0000313" key="13">
    <source>
        <dbReference type="Proteomes" id="UP000263881"/>
    </source>
</evidence>
<keyword evidence="13" id="KW-1185">Reference proteome</keyword>
<dbReference type="Pfam" id="PF00577">
    <property type="entry name" value="Usher"/>
    <property type="match status" value="1"/>
</dbReference>
<dbReference type="InterPro" id="IPR025949">
    <property type="entry name" value="PapC-like_C"/>
</dbReference>
<evidence type="ECO:0000259" key="10">
    <source>
        <dbReference type="Pfam" id="PF13953"/>
    </source>
</evidence>
<comment type="subcellular location">
    <subcellularLocation>
        <location evidence="1 9">Cell outer membrane</location>
        <topology evidence="1 9">Multi-pass membrane protein</topology>
    </subcellularLocation>
</comment>
<dbReference type="Gene3D" id="2.60.40.2610">
    <property type="entry name" value="Outer membrane usher protein FimD, plug domain"/>
    <property type="match status" value="1"/>
</dbReference>
<dbReference type="AlphaFoldDB" id="A0AAD0WKV3"/>
<keyword evidence="7 9" id="KW-0472">Membrane</keyword>
<dbReference type="InterPro" id="IPR018030">
    <property type="entry name" value="Fimbrial_membr_usher_CS"/>
</dbReference>
<dbReference type="GO" id="GO:0009279">
    <property type="term" value="C:cell outer membrane"/>
    <property type="evidence" value="ECO:0007669"/>
    <property type="project" value="UniProtKB-SubCell"/>
</dbReference>
<evidence type="ECO:0000256" key="7">
    <source>
        <dbReference type="ARBA" id="ARBA00023136"/>
    </source>
</evidence>
<evidence type="ECO:0000256" key="2">
    <source>
        <dbReference type="ARBA" id="ARBA00008064"/>
    </source>
</evidence>
<gene>
    <name evidence="12" type="ORF">CKQ53_08940</name>
</gene>
<dbReference type="InterPro" id="IPR043142">
    <property type="entry name" value="PapC-like_C_sf"/>
</dbReference>
<dbReference type="Pfam" id="PF13953">
    <property type="entry name" value="PapC_C"/>
    <property type="match status" value="1"/>
</dbReference>
<evidence type="ECO:0000256" key="3">
    <source>
        <dbReference type="ARBA" id="ARBA00022448"/>
    </source>
</evidence>
<keyword evidence="8 9" id="KW-0998">Cell outer membrane</keyword>
<evidence type="ECO:0000256" key="9">
    <source>
        <dbReference type="RuleBase" id="RU003884"/>
    </source>
</evidence>
<evidence type="ECO:0000259" key="11">
    <source>
        <dbReference type="Pfam" id="PF13954"/>
    </source>
</evidence>
<evidence type="ECO:0000313" key="12">
    <source>
        <dbReference type="EMBL" id="AXW87095.1"/>
    </source>
</evidence>
<feature type="domain" description="PapC-like C-terminal" evidence="10">
    <location>
        <begin position="759"/>
        <end position="815"/>
    </location>
</feature>
<keyword evidence="5 9" id="KW-0812">Transmembrane</keyword>
<dbReference type="Gene3D" id="3.10.20.410">
    <property type="match status" value="1"/>
</dbReference>
<dbReference type="PANTHER" id="PTHR30451:SF10">
    <property type="entry name" value="OUTER MEMBRANE USHER PROTEIN YFCU-RELATED"/>
    <property type="match status" value="1"/>
</dbReference>
<feature type="domain" description="PapC N-terminal" evidence="11">
    <location>
        <begin position="35"/>
        <end position="178"/>
    </location>
</feature>
<proteinExistence type="inferred from homology"/>
<accession>A0AAD0WKV3</accession>
<evidence type="ECO:0000256" key="1">
    <source>
        <dbReference type="ARBA" id="ARBA00004571"/>
    </source>
</evidence>
<dbReference type="Gene3D" id="2.60.40.3110">
    <property type="match status" value="1"/>
</dbReference>
<dbReference type="GO" id="GO:0015473">
    <property type="term" value="F:fimbrial usher porin activity"/>
    <property type="evidence" value="ECO:0007669"/>
    <property type="project" value="InterPro"/>
</dbReference>
<comment type="similarity">
    <text evidence="2 9">Belongs to the fimbrial export usher family.</text>
</comment>
<reference evidence="12 13" key="1">
    <citation type="submission" date="2017-08" db="EMBL/GenBank/DDBJ databases">
        <title>Comparative genomics of bacteria isolated from necrotic lesions of AOD affected trees.</title>
        <authorList>
            <person name="Doonan J."/>
            <person name="Denman S."/>
            <person name="McDonald J.E."/>
        </authorList>
    </citation>
    <scope>NUCLEOTIDE SEQUENCE [LARGE SCALE GENOMIC DNA]</scope>
    <source>
        <strain evidence="12 13">477</strain>
    </source>
</reference>
<dbReference type="Proteomes" id="UP000263881">
    <property type="component" value="Chromosome"/>
</dbReference>
<evidence type="ECO:0000256" key="5">
    <source>
        <dbReference type="ARBA" id="ARBA00022692"/>
    </source>
</evidence>
<dbReference type="InterPro" id="IPR037224">
    <property type="entry name" value="PapC_N_sf"/>
</dbReference>
<name>A0AAD0WKV3_9GAMM</name>
<dbReference type="PANTHER" id="PTHR30451">
    <property type="entry name" value="OUTER MEMBRANE USHER PROTEIN"/>
    <property type="match status" value="1"/>
</dbReference>
<dbReference type="InterPro" id="IPR025885">
    <property type="entry name" value="PapC_N"/>
</dbReference>
<sequence>MTNTQEKRVINKLNSTCRYGLFMVCFFSNNAKATEFNASVLDIDERNEIDLSRFADSDYVIPGDYMLTIKVNSKMIDQRRVSYLASGPDGRQSRLCLDAETVGKLALKPEAAENITWWNNGQCADVSTLNGVNVSNQIGMGELNISIPQAWMKYSNKNWTPPEQWDPGINGVMLDYNLVGNVRRGTGNGSSARYLSSYGTAGFNLGAWRYRADYRYYMNAARDNHRKEFSWDQFYAFRPLPFMSADVRLGEMYLNTNLFDSFRFIGASLISNENMLPPSLRGYAPEIRGVARSNATVTVMQNGRVIHEITVPAGPFSLQDLNSGVTGTLDVRITEEDGSVTTFKTEAASLPYLTRPGQIQYKLSAGRPSDSQRHQENLTFSSSEFSWGMSNAWSLYGGTTLSNGYQSGSVGLGRNLYLLGAVSADITQSRASLPNIPLQNGRSFSVNWSKRFDSIDGQVNFAGYRFSEKTFMGMSQYLYALNNNGSDYHNEKERYVITLSKNFDSERQWLNGLSTYLSYTQQTFWNERQQHRYGISLNTYLDLGPLKGVSAGVSAWRSLYNANTDDSIYLNLSIPLRDRERVGYGLGSYGGKMTQTLTYSNQQDQNRSWNLSTRYDAASKGYVSGTYNYAASATNASMGLSWQQDGYTYVNGSLRGGITATRHGVAAHQKGVNGGTRVMVDANGVPGVPFSNGSVVTNADGLAVIAGTSSYFDVSTRVDVQHLPDDVEALTTIVQGTLTEGAIGYRKFEIVSGNKVLGTLRLPDGRYPPFAATVTNASGREVAMVTEEGQVYLTGVAPNETLTARWDGEAQCRMTLPRTLTGLASLLLPCLPLPPTNATTGEE</sequence>
<dbReference type="Gene3D" id="2.60.40.2070">
    <property type="match status" value="1"/>
</dbReference>
<keyword evidence="9" id="KW-1029">Fimbrium biogenesis</keyword>
<evidence type="ECO:0000256" key="6">
    <source>
        <dbReference type="ARBA" id="ARBA00022729"/>
    </source>
</evidence>
<protein>
    <submittedName>
        <fullName evidence="12">PapC/FimD family outer membrane usher protein</fullName>
    </submittedName>
</protein>
<evidence type="ECO:0000256" key="8">
    <source>
        <dbReference type="ARBA" id="ARBA00023237"/>
    </source>
</evidence>
<dbReference type="SUPFAM" id="SSF141729">
    <property type="entry name" value="FimD N-terminal domain-like"/>
    <property type="match status" value="1"/>
</dbReference>
<keyword evidence="6" id="KW-0732">Signal</keyword>
<dbReference type="EMBL" id="CP023009">
    <property type="protein sequence ID" value="AXW87095.1"/>
    <property type="molecule type" value="Genomic_DNA"/>
</dbReference>
<dbReference type="InterPro" id="IPR042186">
    <property type="entry name" value="FimD_plug_dom"/>
</dbReference>
<dbReference type="InterPro" id="IPR000015">
    <property type="entry name" value="Fimb_usher"/>
</dbReference>
<evidence type="ECO:0000256" key="4">
    <source>
        <dbReference type="ARBA" id="ARBA00022452"/>
    </source>
</evidence>
<organism evidence="12 13">
    <name type="scientific">Lonsdalea britannica</name>
    <dbReference type="NCBI Taxonomy" id="1082704"/>
    <lineage>
        <taxon>Bacteria</taxon>
        <taxon>Pseudomonadati</taxon>
        <taxon>Pseudomonadota</taxon>
        <taxon>Gammaproteobacteria</taxon>
        <taxon>Enterobacterales</taxon>
        <taxon>Pectobacteriaceae</taxon>
        <taxon>Lonsdalea</taxon>
    </lineage>
</organism>
<dbReference type="KEGG" id="lbq:CKQ53_08940"/>
<keyword evidence="4" id="KW-1134">Transmembrane beta strand</keyword>
<dbReference type="GO" id="GO:0009297">
    <property type="term" value="P:pilus assembly"/>
    <property type="evidence" value="ECO:0007669"/>
    <property type="project" value="InterPro"/>
</dbReference>